<evidence type="ECO:0000259" key="7">
    <source>
        <dbReference type="PROSITE" id="PS50035"/>
    </source>
</evidence>
<keyword evidence="6" id="KW-0812">Transmembrane</keyword>
<evidence type="ECO:0000256" key="4">
    <source>
        <dbReference type="ARBA" id="ARBA00022525"/>
    </source>
</evidence>
<evidence type="ECO:0000256" key="3">
    <source>
        <dbReference type="ARBA" id="ARBA00018392"/>
    </source>
</evidence>
<feature type="domain" description="PLD phosphodiesterase" evidence="7">
    <location>
        <begin position="173"/>
        <end position="200"/>
    </location>
</feature>
<keyword evidence="6" id="KW-1133">Transmembrane helix</keyword>
<dbReference type="GeneID" id="94364387"/>
<gene>
    <name evidence="8" type="ORF">C4N9_05765</name>
</gene>
<reference evidence="8 9" key="1">
    <citation type="submission" date="2018-05" db="EMBL/GenBank/DDBJ databases">
        <title>Pararhodobacter marina sp. nov., isolated from deep-sea water of the Indian Ocean.</title>
        <authorList>
            <person name="Lai Q.Sr."/>
            <person name="Liu X."/>
            <person name="Shao Z."/>
        </authorList>
    </citation>
    <scope>NUCLEOTIDE SEQUENCE [LARGE SCALE GENOMIC DNA]</scope>
    <source>
        <strain evidence="8 9">CIC4N-9</strain>
    </source>
</reference>
<dbReference type="Proteomes" id="UP000244940">
    <property type="component" value="Unassembled WGS sequence"/>
</dbReference>
<dbReference type="PANTHER" id="PTHR21248">
    <property type="entry name" value="CARDIOLIPIN SYNTHASE"/>
    <property type="match status" value="1"/>
</dbReference>
<dbReference type="Pfam" id="PF13091">
    <property type="entry name" value="PLDc_2"/>
    <property type="match status" value="2"/>
</dbReference>
<evidence type="ECO:0000313" key="9">
    <source>
        <dbReference type="Proteomes" id="UP000244940"/>
    </source>
</evidence>
<dbReference type="CDD" id="cd09113">
    <property type="entry name" value="PLDc_ymdC_like_2"/>
    <property type="match status" value="1"/>
</dbReference>
<evidence type="ECO:0000256" key="6">
    <source>
        <dbReference type="SAM" id="Phobius"/>
    </source>
</evidence>
<dbReference type="InterPro" id="IPR025202">
    <property type="entry name" value="PLD-like_dom"/>
</dbReference>
<dbReference type="PROSITE" id="PS50035">
    <property type="entry name" value="PLD"/>
    <property type="match status" value="2"/>
</dbReference>
<proteinExistence type="predicted"/>
<dbReference type="SMART" id="SM00155">
    <property type="entry name" value="PLDc"/>
    <property type="match status" value="2"/>
</dbReference>
<dbReference type="GO" id="GO:0005576">
    <property type="term" value="C:extracellular region"/>
    <property type="evidence" value="ECO:0007669"/>
    <property type="project" value="UniProtKB-SubCell"/>
</dbReference>
<feature type="domain" description="PLD phosphodiesterase" evidence="7">
    <location>
        <begin position="402"/>
        <end position="429"/>
    </location>
</feature>
<dbReference type="OrthoDB" id="9814092at2"/>
<evidence type="ECO:0000256" key="1">
    <source>
        <dbReference type="ARBA" id="ARBA00003145"/>
    </source>
</evidence>
<dbReference type="GO" id="GO:0032049">
    <property type="term" value="P:cardiolipin biosynthetic process"/>
    <property type="evidence" value="ECO:0007669"/>
    <property type="project" value="UniProtKB-ARBA"/>
</dbReference>
<accession>A0A2U2CE86</accession>
<feature type="transmembrane region" description="Helical" evidence="6">
    <location>
        <begin position="6"/>
        <end position="26"/>
    </location>
</feature>
<comment type="function">
    <text evidence="1">Could be a virulence factor.</text>
</comment>
<evidence type="ECO:0000313" key="8">
    <source>
        <dbReference type="EMBL" id="PWE30203.1"/>
    </source>
</evidence>
<dbReference type="PANTHER" id="PTHR21248:SF12">
    <property type="entry name" value="CARDIOLIPIN SYNTHASE C"/>
    <property type="match status" value="1"/>
</dbReference>
<dbReference type="Gene3D" id="3.30.870.10">
    <property type="entry name" value="Endonuclease Chain A"/>
    <property type="match status" value="2"/>
</dbReference>
<organism evidence="8 9">
    <name type="scientific">Pararhodobacter marinus</name>
    <dbReference type="NCBI Taxonomy" id="2184063"/>
    <lineage>
        <taxon>Bacteria</taxon>
        <taxon>Pseudomonadati</taxon>
        <taxon>Pseudomonadota</taxon>
        <taxon>Alphaproteobacteria</taxon>
        <taxon>Rhodobacterales</taxon>
        <taxon>Paracoccaceae</taxon>
        <taxon>Pararhodobacter</taxon>
    </lineage>
</organism>
<protein>
    <recommendedName>
        <fullName evidence="3">Phospholipase D</fullName>
    </recommendedName>
    <alternativeName>
        <fullName evidence="5">Choline phosphatase</fullName>
    </alternativeName>
</protein>
<comment type="caution">
    <text evidence="8">The sequence shown here is derived from an EMBL/GenBank/DDBJ whole genome shotgun (WGS) entry which is preliminary data.</text>
</comment>
<dbReference type="GO" id="GO:0030572">
    <property type="term" value="F:phosphatidyltransferase activity"/>
    <property type="evidence" value="ECO:0007669"/>
    <property type="project" value="UniProtKB-ARBA"/>
</dbReference>
<keyword evidence="4" id="KW-0964">Secreted</keyword>
<dbReference type="SUPFAM" id="SSF56024">
    <property type="entry name" value="Phospholipase D/nuclease"/>
    <property type="match status" value="2"/>
</dbReference>
<dbReference type="EMBL" id="QEYD01000003">
    <property type="protein sequence ID" value="PWE30203.1"/>
    <property type="molecule type" value="Genomic_DNA"/>
</dbReference>
<sequence length="507" mass="57115">MTEWIGWAASGAALLVVLVATGLWMVGRFAKKARGKPGHMIPWGDETAYDKLMAEKEEAHPGLSGIRLVPNEHEALAIRIALARGAERSLDLMYYIWEDDLCGRLMASEILAAADRGVRVRILIDDVNMLGRVPAYRSMDRHPGIEVRLFNPIRNRDWSVLRGIELMMNLLPYNRRMHNKMFIADYRIGVTGGRNVGDSYFGAPKSGGMCFDDLDALVAGSVLRGMGELYDNFWNSNVALPLRTIRLGKDTRLKRFRSFIARFLAEPANRKRIEDMSVPVLEGTTETLKLDLLRWIDSLEFLGDPPEKALRERRNGWLPGSLMPIVNSATRELRIMTPYLVPGKRGLAQLVALAEKGVDIEIITNGLGRSDSVLVYGAYRWYRPRLLKAGIRLVEAARPDNPNTMLHAKTFVVDGKVAFVGSFNFDMRSAFMNTELGLVFKDPVLIDELQKLFDAAGAPQRGWRVSRDGKLLRWTRGAETTHLEPGTNWWKRALTFCIGHMPIHGFL</sequence>
<comment type="subcellular location">
    <subcellularLocation>
        <location evidence="2">Secreted</location>
    </subcellularLocation>
</comment>
<evidence type="ECO:0000256" key="2">
    <source>
        <dbReference type="ARBA" id="ARBA00004613"/>
    </source>
</evidence>
<keyword evidence="6" id="KW-0472">Membrane</keyword>
<evidence type="ECO:0000256" key="5">
    <source>
        <dbReference type="ARBA" id="ARBA00029594"/>
    </source>
</evidence>
<dbReference type="InterPro" id="IPR001736">
    <property type="entry name" value="PLipase_D/transphosphatidylase"/>
</dbReference>
<dbReference type="RefSeq" id="WP_109532350.1">
    <property type="nucleotide sequence ID" value="NZ_QEYD01000003.1"/>
</dbReference>
<name>A0A2U2CE86_9RHOB</name>
<keyword evidence="9" id="KW-1185">Reference proteome</keyword>
<dbReference type="CDD" id="cd09111">
    <property type="entry name" value="PLDc_ymdC_like_1"/>
    <property type="match status" value="1"/>
</dbReference>
<dbReference type="AlphaFoldDB" id="A0A2U2CE86"/>